<dbReference type="PANTHER" id="PTHR10773">
    <property type="entry name" value="DNA-DIRECTED RNA POLYMERASES I, II, AND III SUBUNIT RPABC2"/>
    <property type="match status" value="1"/>
</dbReference>
<comment type="caution">
    <text evidence="1">The sequence shown here is derived from an EMBL/GenBank/DDBJ whole genome shotgun (WGS) entry which is preliminary data.</text>
</comment>
<protein>
    <submittedName>
        <fullName evidence="1">DNA repair protein rhp54</fullName>
    </submittedName>
</protein>
<dbReference type="AlphaFoldDB" id="A0AAV4C764"/>
<evidence type="ECO:0000313" key="1">
    <source>
        <dbReference type="EMBL" id="GFO27181.1"/>
    </source>
</evidence>
<organism evidence="1 2">
    <name type="scientific">Plakobranchus ocellatus</name>
    <dbReference type="NCBI Taxonomy" id="259542"/>
    <lineage>
        <taxon>Eukaryota</taxon>
        <taxon>Metazoa</taxon>
        <taxon>Spiralia</taxon>
        <taxon>Lophotrochozoa</taxon>
        <taxon>Mollusca</taxon>
        <taxon>Gastropoda</taxon>
        <taxon>Heterobranchia</taxon>
        <taxon>Euthyneura</taxon>
        <taxon>Panpulmonata</taxon>
        <taxon>Sacoglossa</taxon>
        <taxon>Placobranchoidea</taxon>
        <taxon>Plakobranchidae</taxon>
        <taxon>Plakobranchus</taxon>
    </lineage>
</organism>
<dbReference type="EMBL" id="BLXT01005885">
    <property type="protein sequence ID" value="GFO27181.1"/>
    <property type="molecule type" value="Genomic_DNA"/>
</dbReference>
<gene>
    <name evidence="1" type="ORF">PoB_005368600</name>
</gene>
<reference evidence="1 2" key="1">
    <citation type="journal article" date="2021" name="Elife">
        <title>Chloroplast acquisition without the gene transfer in kleptoplastic sea slugs, Plakobranchus ocellatus.</title>
        <authorList>
            <person name="Maeda T."/>
            <person name="Takahashi S."/>
            <person name="Yoshida T."/>
            <person name="Shimamura S."/>
            <person name="Takaki Y."/>
            <person name="Nagai Y."/>
            <person name="Toyoda A."/>
            <person name="Suzuki Y."/>
            <person name="Arimoto A."/>
            <person name="Ishii H."/>
            <person name="Satoh N."/>
            <person name="Nishiyama T."/>
            <person name="Hasebe M."/>
            <person name="Maruyama T."/>
            <person name="Minagawa J."/>
            <person name="Obokata J."/>
            <person name="Shigenobu S."/>
        </authorList>
    </citation>
    <scope>NUCLEOTIDE SEQUENCE [LARGE SCALE GENOMIC DNA]</scope>
</reference>
<sequence length="282" mass="32603">MYELYKEKCEEEGVPPVKLSYYRHIFNYSFNLEFHHRKTDRCDLCEKNKVAKAQGLLTEADEKEHSLHILNKEAMRKASEKDKQDQSIDVLVSFDLQNVISLPRADISSFFYKRKLNVYNLTGHLMDHRTSSKKGYCVIWPENLSGRAGNDIASAFIRMLEKITEERSDIKRITTWSDSCVPQNRNRIMSHAIHRFLHLHQNIDSITMKFSVPGHSCVHSGHNKGGTRLGSSDKINVMTIRGCHLDTDLGYHDFCLSWSHYYTDTEPTSGNPKWDLDHKPSA</sequence>
<dbReference type="PANTHER" id="PTHR10773:SF19">
    <property type="match status" value="1"/>
</dbReference>
<evidence type="ECO:0000313" key="2">
    <source>
        <dbReference type="Proteomes" id="UP000735302"/>
    </source>
</evidence>
<proteinExistence type="predicted"/>
<dbReference type="Proteomes" id="UP000735302">
    <property type="component" value="Unassembled WGS sequence"/>
</dbReference>
<keyword evidence="2" id="KW-1185">Reference proteome</keyword>
<name>A0AAV4C764_9GAST</name>
<accession>A0AAV4C764</accession>